<organism evidence="1 2">
    <name type="scientific">Pseudomonas fluorescens</name>
    <dbReference type="NCBI Taxonomy" id="294"/>
    <lineage>
        <taxon>Bacteria</taxon>
        <taxon>Pseudomonadati</taxon>
        <taxon>Pseudomonadota</taxon>
        <taxon>Gammaproteobacteria</taxon>
        <taxon>Pseudomonadales</taxon>
        <taxon>Pseudomonadaceae</taxon>
        <taxon>Pseudomonas</taxon>
    </lineage>
</organism>
<dbReference type="EMBL" id="CABVHB010000012">
    <property type="protein sequence ID" value="VVM75302.1"/>
    <property type="molecule type" value="Genomic_DNA"/>
</dbReference>
<dbReference type="Proteomes" id="UP000344274">
    <property type="component" value="Unassembled WGS sequence"/>
</dbReference>
<reference evidence="1 2" key="1">
    <citation type="submission" date="2019-09" db="EMBL/GenBank/DDBJ databases">
        <authorList>
            <person name="Chandra G."/>
            <person name="Truman W A."/>
        </authorList>
    </citation>
    <scope>NUCLEOTIDE SEQUENCE [LARGE SCALE GENOMIC DNA]</scope>
    <source>
        <strain evidence="1">PS673</strain>
    </source>
</reference>
<gene>
    <name evidence="1" type="ORF">PS673_01991</name>
</gene>
<evidence type="ECO:0000313" key="1">
    <source>
        <dbReference type="EMBL" id="VVM75302.1"/>
    </source>
</evidence>
<accession>A0A5E6S552</accession>
<dbReference type="AlphaFoldDB" id="A0A5E6S552"/>
<evidence type="ECO:0000313" key="2">
    <source>
        <dbReference type="Proteomes" id="UP000344274"/>
    </source>
</evidence>
<name>A0A5E6S552_PSEFL</name>
<protein>
    <submittedName>
        <fullName evidence="1">Uncharacterized protein</fullName>
    </submittedName>
</protein>
<sequence length="187" mass="18693">MREAGGHASGDHSYAADGQGGYAIEGGDGEGAVLGQGSGVRCAAVAEVFLEDGQLTALSIQTANRDRVIVVVDLQHQVGGAAVAIGVCQRIGEGFRAIAAAVQRLEVGIAGVQGVGVGAVGIQHQSAVGAGEGTGGDRAAVFTERHPVRALHVVAQYVAVEGQQGFRGSAIAVAHGVGQVIDDVHVE</sequence>
<proteinExistence type="predicted"/>